<protein>
    <submittedName>
        <fullName evidence="1">Uncharacterized protein</fullName>
    </submittedName>
</protein>
<proteinExistence type="predicted"/>
<gene>
    <name evidence="1" type="ORF">EV197_1371</name>
</gene>
<evidence type="ECO:0000313" key="2">
    <source>
        <dbReference type="Proteomes" id="UP000292262"/>
    </source>
</evidence>
<organism evidence="1 2">
    <name type="scientific">Aquimarina brevivitae</name>
    <dbReference type="NCBI Taxonomy" id="323412"/>
    <lineage>
        <taxon>Bacteria</taxon>
        <taxon>Pseudomonadati</taxon>
        <taxon>Bacteroidota</taxon>
        <taxon>Flavobacteriia</taxon>
        <taxon>Flavobacteriales</taxon>
        <taxon>Flavobacteriaceae</taxon>
        <taxon>Aquimarina</taxon>
    </lineage>
</organism>
<sequence length="45" mass="5191">MLVCIKLFINLTVFFDRLGLFYLNKSSAIIRFSLSSDSFKELAND</sequence>
<name>A0A4Q7PIP0_9FLAO</name>
<keyword evidence="2" id="KW-1185">Reference proteome</keyword>
<comment type="caution">
    <text evidence="1">The sequence shown here is derived from an EMBL/GenBank/DDBJ whole genome shotgun (WGS) entry which is preliminary data.</text>
</comment>
<dbReference type="Proteomes" id="UP000292262">
    <property type="component" value="Unassembled WGS sequence"/>
</dbReference>
<accession>A0A4Q7PIP0</accession>
<dbReference type="EMBL" id="SGXE01000001">
    <property type="protein sequence ID" value="RZT00138.1"/>
    <property type="molecule type" value="Genomic_DNA"/>
</dbReference>
<evidence type="ECO:0000313" key="1">
    <source>
        <dbReference type="EMBL" id="RZT00138.1"/>
    </source>
</evidence>
<dbReference type="AlphaFoldDB" id="A0A4Q7PIP0"/>
<reference evidence="1 2" key="1">
    <citation type="submission" date="2019-02" db="EMBL/GenBank/DDBJ databases">
        <title>Genomic Encyclopedia of Type Strains, Phase IV (KMG-IV): sequencing the most valuable type-strain genomes for metagenomic binning, comparative biology and taxonomic classification.</title>
        <authorList>
            <person name="Goeker M."/>
        </authorList>
    </citation>
    <scope>NUCLEOTIDE SEQUENCE [LARGE SCALE GENOMIC DNA]</scope>
    <source>
        <strain evidence="1 2">DSM 17196</strain>
    </source>
</reference>